<dbReference type="Pfam" id="PF14907">
    <property type="entry name" value="NTP_transf_5"/>
    <property type="match status" value="1"/>
</dbReference>
<dbReference type="GO" id="GO:0016740">
    <property type="term" value="F:transferase activity"/>
    <property type="evidence" value="ECO:0007669"/>
    <property type="project" value="UniProtKB-KW"/>
</dbReference>
<organism evidence="1 2">
    <name type="scientific">Microbacterium esteraromaticum</name>
    <dbReference type="NCBI Taxonomy" id="57043"/>
    <lineage>
        <taxon>Bacteria</taxon>
        <taxon>Bacillati</taxon>
        <taxon>Actinomycetota</taxon>
        <taxon>Actinomycetes</taxon>
        <taxon>Micrococcales</taxon>
        <taxon>Microbacteriaceae</taxon>
        <taxon>Microbacterium</taxon>
    </lineage>
</organism>
<dbReference type="EMBL" id="CP043732">
    <property type="protein sequence ID" value="QMU97383.1"/>
    <property type="molecule type" value="Genomic_DNA"/>
</dbReference>
<name>A0A7D8AGM0_9MICO</name>
<sequence>MVRHHPASPRVNTGTVDLTHAAVITRSTPPRSCCALRPSAPARATCQVSQSPDDRIDHTVCMRPSPQVPVWANVHLTHARLQALADEAGVDILHIKGPTDAALRIARHDSTDADVLVRPEHVGRFLDALDATGWSLTADFDEGSPFGHAANLTHADWAMVDVHRSFPGIGIPPEDAFALLWADRQTLDIAHRPVGVLAPCAQVLIQVLHVARSHGADKPETWANAGEQLRADARALAKRLHAEVPFAAGVGELEAHRASSDYDLWRHWSRSEDNRLTAWTVRLRSTAGLRARLGVIVKALRVNRAYLRQQLGHEPNRREVLREQGRRLGNAMLSLFALVKSLLQPERRQEGGSSAKG</sequence>
<evidence type="ECO:0000313" key="1">
    <source>
        <dbReference type="EMBL" id="QMU97383.1"/>
    </source>
</evidence>
<reference evidence="1 2" key="1">
    <citation type="journal article" date="2020" name="Front. Microbiol.">
        <title>Design of Bacterial Strain-Specific qPCR Assays Using NGS Data and Publicly Available Resources and Its Application to Track Biocontrol Strains.</title>
        <authorList>
            <person name="Hernandez I."/>
            <person name="Sant C."/>
            <person name="Martinez R."/>
            <person name="Fernandez C."/>
        </authorList>
    </citation>
    <scope>NUCLEOTIDE SEQUENCE [LARGE SCALE GENOMIC DNA]</scope>
    <source>
        <strain evidence="1 2">B24</strain>
    </source>
</reference>
<protein>
    <submittedName>
        <fullName evidence="1">Nucleotidyltransferase family protein</fullName>
    </submittedName>
</protein>
<dbReference type="AlphaFoldDB" id="A0A7D8AGM0"/>
<dbReference type="Proteomes" id="UP000515708">
    <property type="component" value="Chromosome"/>
</dbReference>
<proteinExistence type="predicted"/>
<dbReference type="InterPro" id="IPR039498">
    <property type="entry name" value="NTP_transf_5"/>
</dbReference>
<evidence type="ECO:0000313" key="2">
    <source>
        <dbReference type="Proteomes" id="UP000515708"/>
    </source>
</evidence>
<accession>A0A7D8AGM0</accession>
<keyword evidence="1" id="KW-0808">Transferase</keyword>
<gene>
    <name evidence="1" type="ORF">FVO59_09270</name>
</gene>